<dbReference type="EMBL" id="JAGQLN010000003">
    <property type="protein sequence ID" value="MCA9376480.1"/>
    <property type="molecule type" value="Genomic_DNA"/>
</dbReference>
<gene>
    <name evidence="2" type="ORF">KC685_01000</name>
</gene>
<evidence type="ECO:0000313" key="3">
    <source>
        <dbReference type="Proteomes" id="UP000741282"/>
    </source>
</evidence>
<evidence type="ECO:0000313" key="2">
    <source>
        <dbReference type="EMBL" id="MCA9376480.1"/>
    </source>
</evidence>
<comment type="caution">
    <text evidence="2">The sequence shown here is derived from an EMBL/GenBank/DDBJ whole genome shotgun (WGS) entry which is preliminary data.</text>
</comment>
<accession>A0A955HZY2</accession>
<keyword evidence="1" id="KW-0812">Transmembrane</keyword>
<reference evidence="2" key="2">
    <citation type="journal article" date="2021" name="Microbiome">
        <title>Successional dynamics and alternative stable states in a saline activated sludge microbial community over 9 years.</title>
        <authorList>
            <person name="Wang Y."/>
            <person name="Ye J."/>
            <person name="Ju F."/>
            <person name="Liu L."/>
            <person name="Boyd J.A."/>
            <person name="Deng Y."/>
            <person name="Parks D.H."/>
            <person name="Jiang X."/>
            <person name="Yin X."/>
            <person name="Woodcroft B.J."/>
            <person name="Tyson G.W."/>
            <person name="Hugenholtz P."/>
            <person name="Polz M.F."/>
            <person name="Zhang T."/>
        </authorList>
    </citation>
    <scope>NUCLEOTIDE SEQUENCE</scope>
    <source>
        <strain evidence="2">HKST-UBA17</strain>
    </source>
</reference>
<feature type="transmembrane region" description="Helical" evidence="1">
    <location>
        <begin position="16"/>
        <end position="40"/>
    </location>
</feature>
<dbReference type="Proteomes" id="UP000741282">
    <property type="component" value="Unassembled WGS sequence"/>
</dbReference>
<keyword evidence="1" id="KW-0472">Membrane</keyword>
<reference evidence="2" key="1">
    <citation type="submission" date="2020-04" db="EMBL/GenBank/DDBJ databases">
        <authorList>
            <person name="Zhang T."/>
        </authorList>
    </citation>
    <scope>NUCLEOTIDE SEQUENCE</scope>
    <source>
        <strain evidence="2">HKST-UBA17</strain>
    </source>
</reference>
<sequence length="368" mass="40305">MEQPSAVVESGSKKPLVIVIISVVVLAVLCTCSLSAYALLRIATGSIGYGDDTQEEQILQNFEGDTDLVGSYPASEIWSSGFTTGQEIKVYGQVSSIYAGIPYFYLIDGDSSGIVYYQQMVLQGEALRDVDITNIQDGDYVIVNGKYDEQTSAVYALGISKVSEADVQSYNKARQPQLEIEVLDYPTTVSHACRYFEIPLRLTNVGGSVITHEQVYDLDSGANFFFYLDGNPDRTYWTNEDGSVGMMGLKEFEPLEPGDSVDVTFGGGGMVTRTVDPSMKDPDGSPHSVGIAGEYNILSSGFKGDDGQSGARTRELKFVWGTFDYGNFGYLTPDIQFETPALSITLQSDECDMNDIQRTVDMGYWENN</sequence>
<organism evidence="2 3">
    <name type="scientific">Candidatus Dojkabacteria bacterium</name>
    <dbReference type="NCBI Taxonomy" id="2099670"/>
    <lineage>
        <taxon>Bacteria</taxon>
        <taxon>Candidatus Dojkabacteria</taxon>
    </lineage>
</organism>
<dbReference type="AlphaFoldDB" id="A0A955HZY2"/>
<proteinExistence type="predicted"/>
<protein>
    <submittedName>
        <fullName evidence="2">Uncharacterized protein</fullName>
    </submittedName>
</protein>
<keyword evidence="1" id="KW-1133">Transmembrane helix</keyword>
<name>A0A955HZY2_9BACT</name>
<evidence type="ECO:0000256" key="1">
    <source>
        <dbReference type="SAM" id="Phobius"/>
    </source>
</evidence>